<gene>
    <name evidence="2" type="ORF">OIU84_010568</name>
</gene>
<dbReference type="EMBL" id="JAPFFJ010000016">
    <property type="protein sequence ID" value="KAJ6407078.1"/>
    <property type="molecule type" value="Genomic_DNA"/>
</dbReference>
<organism evidence="2 3">
    <name type="scientific">Salix udensis</name>
    <dbReference type="NCBI Taxonomy" id="889485"/>
    <lineage>
        <taxon>Eukaryota</taxon>
        <taxon>Viridiplantae</taxon>
        <taxon>Streptophyta</taxon>
        <taxon>Embryophyta</taxon>
        <taxon>Tracheophyta</taxon>
        <taxon>Spermatophyta</taxon>
        <taxon>Magnoliopsida</taxon>
        <taxon>eudicotyledons</taxon>
        <taxon>Gunneridae</taxon>
        <taxon>Pentapetalae</taxon>
        <taxon>rosids</taxon>
        <taxon>fabids</taxon>
        <taxon>Malpighiales</taxon>
        <taxon>Salicaceae</taxon>
        <taxon>Saliceae</taxon>
        <taxon>Salix</taxon>
    </lineage>
</organism>
<keyword evidence="1" id="KW-0812">Transmembrane</keyword>
<evidence type="ECO:0000313" key="2">
    <source>
        <dbReference type="EMBL" id="KAJ6407078.1"/>
    </source>
</evidence>
<evidence type="ECO:0000256" key="1">
    <source>
        <dbReference type="SAM" id="Phobius"/>
    </source>
</evidence>
<sequence>MGMVMVYHSTVAGAGHHFHFLHQVLVLPLALEVGLKLLYSLCFLVLWQLLSGDSLDQEMKMSTDHKKNLLIHV</sequence>
<protein>
    <submittedName>
        <fullName evidence="2">Uncharacterized protein</fullName>
    </submittedName>
</protein>
<proteinExistence type="predicted"/>
<keyword evidence="3" id="KW-1185">Reference proteome</keyword>
<dbReference type="Proteomes" id="UP001162972">
    <property type="component" value="Chromosome 6"/>
</dbReference>
<reference evidence="2 3" key="1">
    <citation type="journal article" date="2023" name="Int. J. Mol. Sci.">
        <title>De Novo Assembly and Annotation of 11 Diverse Shrub Willow (Salix) Genomes Reveals Novel Gene Organization in Sex-Linked Regions.</title>
        <authorList>
            <person name="Hyden B."/>
            <person name="Feng K."/>
            <person name="Yates T.B."/>
            <person name="Jawdy S."/>
            <person name="Cereghino C."/>
            <person name="Smart L.B."/>
            <person name="Muchero W."/>
        </authorList>
    </citation>
    <scope>NUCLEOTIDE SEQUENCE [LARGE SCALE GENOMIC DNA]</scope>
    <source>
        <tissue evidence="2">Shoot tip</tissue>
    </source>
</reference>
<evidence type="ECO:0000313" key="3">
    <source>
        <dbReference type="Proteomes" id="UP001162972"/>
    </source>
</evidence>
<feature type="transmembrane region" description="Helical" evidence="1">
    <location>
        <begin position="20"/>
        <end position="50"/>
    </location>
</feature>
<accession>A0AAD6JKZ8</accession>
<keyword evidence="1" id="KW-1133">Transmembrane helix</keyword>
<keyword evidence="1" id="KW-0472">Membrane</keyword>
<name>A0AAD6JKZ8_9ROSI</name>
<dbReference type="AlphaFoldDB" id="A0AAD6JKZ8"/>
<comment type="caution">
    <text evidence="2">The sequence shown here is derived from an EMBL/GenBank/DDBJ whole genome shotgun (WGS) entry which is preliminary data.</text>
</comment>